<proteinExistence type="predicted"/>
<dbReference type="EMBL" id="CASHSV030000013">
    <property type="protein sequence ID" value="CAJ2638158.1"/>
    <property type="molecule type" value="Genomic_DNA"/>
</dbReference>
<accession>A0ACB0J283</accession>
<protein>
    <submittedName>
        <fullName evidence="1">Uncharacterized protein</fullName>
    </submittedName>
</protein>
<evidence type="ECO:0000313" key="1">
    <source>
        <dbReference type="EMBL" id="CAJ2638158.1"/>
    </source>
</evidence>
<comment type="caution">
    <text evidence="1">The sequence shown here is derived from an EMBL/GenBank/DDBJ whole genome shotgun (WGS) entry which is preliminary data.</text>
</comment>
<sequence length="274" mass="32166">MPKLFSDNAREFGYKFLILEGPKMTSTKLHLDIPSNVSERIKIKRGWKNYCYDNDIKLGDRLKFEFLEFRVNPFGELEPTFINQIAHELDEEIILINRYLSARLPVKFNCSLTKPMITEGWEEMRKLFGIEGNQLVTLTYAGFKRFIVDVHSGELNPNEMPQFHSFKFEDNEPLSFSVRLTDYEATKCQLTLNKEFGEYVRTTGYDQVMLCGPNDTPIATKIIKYKVRWYYTVKFGSQWRKFVSTNGFVSGDVLNFMFIDKERSNVMRVVKLED</sequence>
<organism evidence="1 2">
    <name type="scientific">Trifolium pratense</name>
    <name type="common">Red clover</name>
    <dbReference type="NCBI Taxonomy" id="57577"/>
    <lineage>
        <taxon>Eukaryota</taxon>
        <taxon>Viridiplantae</taxon>
        <taxon>Streptophyta</taxon>
        <taxon>Embryophyta</taxon>
        <taxon>Tracheophyta</taxon>
        <taxon>Spermatophyta</taxon>
        <taxon>Magnoliopsida</taxon>
        <taxon>eudicotyledons</taxon>
        <taxon>Gunneridae</taxon>
        <taxon>Pentapetalae</taxon>
        <taxon>rosids</taxon>
        <taxon>fabids</taxon>
        <taxon>Fabales</taxon>
        <taxon>Fabaceae</taxon>
        <taxon>Papilionoideae</taxon>
        <taxon>50 kb inversion clade</taxon>
        <taxon>NPAAA clade</taxon>
        <taxon>Hologalegina</taxon>
        <taxon>IRL clade</taxon>
        <taxon>Trifolieae</taxon>
        <taxon>Trifolium</taxon>
    </lineage>
</organism>
<gene>
    <name evidence="1" type="ORF">MILVUS5_LOCUS8402</name>
</gene>
<name>A0ACB0J283_TRIPR</name>
<dbReference type="Proteomes" id="UP001177021">
    <property type="component" value="Unassembled WGS sequence"/>
</dbReference>
<reference evidence="1" key="1">
    <citation type="submission" date="2023-10" db="EMBL/GenBank/DDBJ databases">
        <authorList>
            <person name="Rodriguez Cubillos JULIANA M."/>
            <person name="De Vega J."/>
        </authorList>
    </citation>
    <scope>NUCLEOTIDE SEQUENCE</scope>
</reference>
<keyword evidence="2" id="KW-1185">Reference proteome</keyword>
<evidence type="ECO:0000313" key="2">
    <source>
        <dbReference type="Proteomes" id="UP001177021"/>
    </source>
</evidence>